<dbReference type="FunFam" id="3.40.250.10:FF:000003">
    <property type="entry name" value="tRNA sulfurtransferase"/>
    <property type="match status" value="1"/>
</dbReference>
<evidence type="ECO:0000256" key="6">
    <source>
        <dbReference type="ARBA" id="ARBA00022840"/>
    </source>
</evidence>
<dbReference type="InterPro" id="IPR049962">
    <property type="entry name" value="THUMP_ThiI"/>
</dbReference>
<comment type="similarity">
    <text evidence="11">Belongs to the ThiI family.</text>
</comment>
<dbReference type="PANTHER" id="PTHR43209:SF1">
    <property type="entry name" value="TRNA SULFURTRANSFERASE"/>
    <property type="match status" value="1"/>
</dbReference>
<dbReference type="Pfam" id="PF02568">
    <property type="entry name" value="ThiI"/>
    <property type="match status" value="1"/>
</dbReference>
<comment type="subcellular location">
    <subcellularLocation>
        <location evidence="1 11">Cytoplasm</location>
    </subcellularLocation>
</comment>
<dbReference type="EMBL" id="QGTS01000005">
    <property type="protein sequence ID" value="PWW09513.1"/>
    <property type="molecule type" value="Genomic_DNA"/>
</dbReference>
<feature type="disulfide bond" description="Redox-active" evidence="11">
    <location>
        <begin position="354"/>
        <end position="466"/>
    </location>
</feature>
<dbReference type="GO" id="GO:0009229">
    <property type="term" value="P:thiamine diphosphate biosynthetic process"/>
    <property type="evidence" value="ECO:0007669"/>
    <property type="project" value="UniProtKB-UniRule"/>
</dbReference>
<dbReference type="InterPro" id="IPR020536">
    <property type="entry name" value="ThiI_AANH"/>
</dbReference>
<evidence type="ECO:0000313" key="15">
    <source>
        <dbReference type="Proteomes" id="UP000246744"/>
    </source>
</evidence>
<evidence type="ECO:0000256" key="8">
    <source>
        <dbReference type="ARBA" id="ARBA00022977"/>
    </source>
</evidence>
<keyword evidence="2 11" id="KW-0963">Cytoplasm</keyword>
<dbReference type="GO" id="GO:0052837">
    <property type="term" value="P:thiazole biosynthetic process"/>
    <property type="evidence" value="ECO:0007669"/>
    <property type="project" value="InterPro"/>
</dbReference>
<accession>A0A317Q3G9</accession>
<evidence type="ECO:0000256" key="2">
    <source>
        <dbReference type="ARBA" id="ARBA00022490"/>
    </source>
</evidence>
<dbReference type="Gene3D" id="3.40.250.10">
    <property type="entry name" value="Rhodanese-like domain"/>
    <property type="match status" value="1"/>
</dbReference>
<dbReference type="GO" id="GO:0009228">
    <property type="term" value="P:thiamine biosynthetic process"/>
    <property type="evidence" value="ECO:0007669"/>
    <property type="project" value="UniProtKB-KW"/>
</dbReference>
<evidence type="ECO:0000256" key="10">
    <source>
        <dbReference type="ARBA" id="ARBA00023284"/>
    </source>
</evidence>
<gene>
    <name evidence="11" type="primary">thiI</name>
    <name evidence="14" type="ORF">DES37_105160</name>
</gene>
<dbReference type="AlphaFoldDB" id="A0A317Q3G9"/>
<dbReference type="GO" id="GO:0005524">
    <property type="term" value="F:ATP binding"/>
    <property type="evidence" value="ECO:0007669"/>
    <property type="project" value="UniProtKB-UniRule"/>
</dbReference>
<evidence type="ECO:0000256" key="7">
    <source>
        <dbReference type="ARBA" id="ARBA00022884"/>
    </source>
</evidence>
<comment type="catalytic activity">
    <reaction evidence="11">
        <text>[ThiS sulfur-carrier protein]-C-terminal Gly-Gly-AMP + S-sulfanyl-L-cysteinyl-[cysteine desulfurase] + AH2 = [ThiS sulfur-carrier protein]-C-terminal-Gly-aminoethanethioate + L-cysteinyl-[cysteine desulfurase] + A + AMP + 2 H(+)</text>
        <dbReference type="Rhea" id="RHEA:43340"/>
        <dbReference type="Rhea" id="RHEA-COMP:12157"/>
        <dbReference type="Rhea" id="RHEA-COMP:12158"/>
        <dbReference type="Rhea" id="RHEA-COMP:12910"/>
        <dbReference type="Rhea" id="RHEA-COMP:19908"/>
        <dbReference type="ChEBI" id="CHEBI:13193"/>
        <dbReference type="ChEBI" id="CHEBI:15378"/>
        <dbReference type="ChEBI" id="CHEBI:17499"/>
        <dbReference type="ChEBI" id="CHEBI:29950"/>
        <dbReference type="ChEBI" id="CHEBI:61963"/>
        <dbReference type="ChEBI" id="CHEBI:90618"/>
        <dbReference type="ChEBI" id="CHEBI:232372"/>
        <dbReference type="ChEBI" id="CHEBI:456215"/>
    </reaction>
</comment>
<proteinExistence type="inferred from homology"/>
<evidence type="ECO:0000256" key="3">
    <source>
        <dbReference type="ARBA" id="ARBA00022555"/>
    </source>
</evidence>
<name>A0A317Q3G9_9ENTR</name>
<keyword evidence="5 11" id="KW-0547">Nucleotide-binding</keyword>
<feature type="binding site" evidence="11">
    <location>
        <begin position="193"/>
        <end position="194"/>
    </location>
    <ligand>
        <name>ATP</name>
        <dbReference type="ChEBI" id="CHEBI:30616"/>
    </ligand>
</feature>
<feature type="binding site" evidence="11">
    <location>
        <position position="306"/>
    </location>
    <ligand>
        <name>ATP</name>
        <dbReference type="ChEBI" id="CHEBI:30616"/>
    </ligand>
</feature>
<sequence>MQADQRILAAMKFIIKLFPEITIKSQSVRLRFIKILTGNIRNVLKHYDEDLAVVRHWDHIIVRAKDETQRETIRDALTRIPGIHHILEVEDLPFTDMHNIFEQTLDRYRSQLENKTFCVRVKRRGKHSFSSIEVERYVGGGLNQHIESAKVKLTKPDVTVNLEIEDDRLLVVEGRYEGIGGFPIGTQEDVLSLISGGFDSGVSSYMLMRRGCRVHYCFFNLGGAAHEIGVRQVAHYLWNRFGSSHRVRFVAINFEPVVGEILEKVDDGQMGVVLKRMMVRASSKVAERYGVQAIVTGEALGQVSSQTLTNLRLIDNVSDTLVLRPLISWDKEHIIDLAREIGTEDFARTMPEYCGVISKSPTVKAVKAKIEAEEAHFDFSILDQVVENAVNMDIRDIATQTDEVVVEVETVNGFGPNDVLLDIRSVDEQEDKPFAVDGVEVASLPFYKLSTKFGDLDQSKNYLLWCERGVMSRLQALYLREQGFANVKVYRP</sequence>
<keyword evidence="15" id="KW-1185">Reference proteome</keyword>
<comment type="catalytic activity">
    <reaction evidence="11">
        <text>[ThiI sulfur-carrier protein]-S-sulfanyl-L-cysteine + a uridine in tRNA + 2 reduced [2Fe-2S]-[ferredoxin] + ATP + H(+) = [ThiI sulfur-carrier protein]-L-cysteine + a 4-thiouridine in tRNA + 2 oxidized [2Fe-2S]-[ferredoxin] + AMP + diphosphate</text>
        <dbReference type="Rhea" id="RHEA:24176"/>
        <dbReference type="Rhea" id="RHEA-COMP:10000"/>
        <dbReference type="Rhea" id="RHEA-COMP:10001"/>
        <dbReference type="Rhea" id="RHEA-COMP:13337"/>
        <dbReference type="Rhea" id="RHEA-COMP:13338"/>
        <dbReference type="Rhea" id="RHEA-COMP:13339"/>
        <dbReference type="Rhea" id="RHEA-COMP:13340"/>
        <dbReference type="ChEBI" id="CHEBI:15378"/>
        <dbReference type="ChEBI" id="CHEBI:29950"/>
        <dbReference type="ChEBI" id="CHEBI:30616"/>
        <dbReference type="ChEBI" id="CHEBI:33019"/>
        <dbReference type="ChEBI" id="CHEBI:33737"/>
        <dbReference type="ChEBI" id="CHEBI:33738"/>
        <dbReference type="ChEBI" id="CHEBI:61963"/>
        <dbReference type="ChEBI" id="CHEBI:65315"/>
        <dbReference type="ChEBI" id="CHEBI:136798"/>
        <dbReference type="ChEBI" id="CHEBI:456215"/>
        <dbReference type="EC" id="2.8.1.4"/>
    </reaction>
</comment>
<dbReference type="HAMAP" id="MF_00021">
    <property type="entry name" value="ThiI"/>
    <property type="match status" value="1"/>
</dbReference>
<comment type="pathway">
    <text evidence="11">Cofactor biosynthesis; thiamine diphosphate biosynthesis.</text>
</comment>
<dbReference type="InterPro" id="IPR004114">
    <property type="entry name" value="THUMP_dom"/>
</dbReference>
<dbReference type="Pfam" id="PF22025">
    <property type="entry name" value="ThiI_fer"/>
    <property type="match status" value="1"/>
</dbReference>
<dbReference type="InterPro" id="IPR050102">
    <property type="entry name" value="tRNA_sulfurtransferase_ThiI"/>
</dbReference>
<keyword evidence="7 11" id="KW-0694">RNA-binding</keyword>
<comment type="caution">
    <text evidence="11">Lacks conserved residue(s) required for the propagation of feature annotation.</text>
</comment>
<organism evidence="14 15">
    <name type="scientific">Mangrovibacter plantisponsor</name>
    <dbReference type="NCBI Taxonomy" id="451513"/>
    <lineage>
        <taxon>Bacteria</taxon>
        <taxon>Pseudomonadati</taxon>
        <taxon>Pseudomonadota</taxon>
        <taxon>Gammaproteobacteria</taxon>
        <taxon>Enterobacterales</taxon>
        <taxon>Enterobacteriaceae</taxon>
        <taxon>Mangrovibacter</taxon>
    </lineage>
</organism>
<comment type="function">
    <text evidence="11">Catalyzes the ATP-dependent transfer of a sulfur to tRNA to produce 4-thiouridine in position 8 of tRNAs, which functions as a near-UV photosensor. Also catalyzes the transfer of sulfur to the sulfur carrier protein ThiS, forming ThiS-thiocarboxylate. This is a step in the synthesis of thiazole, in the thiamine biosynthesis pathway. The sulfur is donated as persulfide by IscS.</text>
</comment>
<dbReference type="Pfam" id="PF02926">
    <property type="entry name" value="THUMP"/>
    <property type="match status" value="1"/>
</dbReference>
<keyword evidence="6 11" id="KW-0067">ATP-binding</keyword>
<dbReference type="InterPro" id="IPR026340">
    <property type="entry name" value="THII_Thiazole_biosynth_dom"/>
</dbReference>
<evidence type="ECO:0000256" key="1">
    <source>
        <dbReference type="ARBA" id="ARBA00004496"/>
    </source>
</evidence>
<feature type="active site" description="Cysteine persulfide intermediate" evidence="11">
    <location>
        <position position="466"/>
    </location>
</feature>
<evidence type="ECO:0000256" key="4">
    <source>
        <dbReference type="ARBA" id="ARBA00022679"/>
    </source>
</evidence>
<dbReference type="InterPro" id="IPR003720">
    <property type="entry name" value="tRNA_STrfase"/>
</dbReference>
<feature type="domain" description="THUMP" evidence="13">
    <location>
        <begin position="71"/>
        <end position="175"/>
    </location>
</feature>
<dbReference type="InterPro" id="IPR049961">
    <property type="entry name" value="ThiI_N"/>
</dbReference>
<feature type="binding site" evidence="11">
    <location>
        <position position="297"/>
    </location>
    <ligand>
        <name>ATP</name>
        <dbReference type="ChEBI" id="CHEBI:30616"/>
    </ligand>
</feature>
<evidence type="ECO:0000259" key="12">
    <source>
        <dbReference type="PROSITE" id="PS50206"/>
    </source>
</evidence>
<dbReference type="SUPFAM" id="SSF52821">
    <property type="entry name" value="Rhodanese/Cell cycle control phosphatase"/>
    <property type="match status" value="1"/>
</dbReference>
<dbReference type="CDD" id="cd01712">
    <property type="entry name" value="PPase_ThiI"/>
    <property type="match status" value="1"/>
</dbReference>
<dbReference type="NCBIfam" id="TIGR00342">
    <property type="entry name" value="tRNA uracil 4-sulfurtransferase ThiI"/>
    <property type="match status" value="1"/>
</dbReference>
<dbReference type="Proteomes" id="UP000246744">
    <property type="component" value="Unassembled WGS sequence"/>
</dbReference>
<dbReference type="GO" id="GO:0000049">
    <property type="term" value="F:tRNA binding"/>
    <property type="evidence" value="ECO:0007669"/>
    <property type="project" value="UniProtKB-UniRule"/>
</dbReference>
<keyword evidence="10 11" id="KW-0676">Redox-active center</keyword>
<dbReference type="FunFam" id="3.40.50.620:FF:000029">
    <property type="entry name" value="tRNA sulfurtransferase"/>
    <property type="match status" value="1"/>
</dbReference>
<comment type="caution">
    <text evidence="14">The sequence shown here is derived from an EMBL/GenBank/DDBJ whole genome shotgun (WGS) entry which is preliminary data.</text>
</comment>
<dbReference type="CDD" id="cd11716">
    <property type="entry name" value="THUMP_ThiI"/>
    <property type="match status" value="1"/>
</dbReference>
<dbReference type="PROSITE" id="PS51165">
    <property type="entry name" value="THUMP"/>
    <property type="match status" value="1"/>
</dbReference>
<dbReference type="GO" id="GO:0002937">
    <property type="term" value="P:tRNA 4-thiouridine biosynthesis"/>
    <property type="evidence" value="ECO:0007669"/>
    <property type="project" value="TreeGrafter"/>
</dbReference>
<reference evidence="14 15" key="1">
    <citation type="submission" date="2018-05" db="EMBL/GenBank/DDBJ databases">
        <title>Genomic Encyclopedia of Type Strains, Phase IV (KMG-IV): sequencing the most valuable type-strain genomes for metagenomic binning, comparative biology and taxonomic classification.</title>
        <authorList>
            <person name="Goeker M."/>
        </authorList>
    </citation>
    <scope>NUCLEOTIDE SEQUENCE [LARGE SCALE GENOMIC DNA]</scope>
    <source>
        <strain evidence="14 15">DSM 19579</strain>
    </source>
</reference>
<dbReference type="UniPathway" id="UPA00060"/>
<feature type="binding site" evidence="11">
    <location>
        <position position="275"/>
    </location>
    <ligand>
        <name>ATP</name>
        <dbReference type="ChEBI" id="CHEBI:30616"/>
    </ligand>
</feature>
<feature type="domain" description="Rhodanese" evidence="12">
    <location>
        <begin position="414"/>
        <end position="490"/>
    </location>
</feature>
<dbReference type="Gene3D" id="3.40.50.620">
    <property type="entry name" value="HUPs"/>
    <property type="match status" value="1"/>
</dbReference>
<dbReference type="PROSITE" id="PS50206">
    <property type="entry name" value="RHODANESE_3"/>
    <property type="match status" value="1"/>
</dbReference>
<evidence type="ECO:0000256" key="11">
    <source>
        <dbReference type="HAMAP-Rule" id="MF_00021"/>
    </source>
</evidence>
<evidence type="ECO:0000256" key="9">
    <source>
        <dbReference type="ARBA" id="ARBA00023157"/>
    </source>
</evidence>
<protein>
    <recommendedName>
        <fullName evidence="11">tRNA sulfurtransferase</fullName>
        <ecNumber evidence="11">2.8.1.4</ecNumber>
    </recommendedName>
    <alternativeName>
        <fullName evidence="11">Sulfur carrier protein ThiS sulfurtransferase</fullName>
    </alternativeName>
    <alternativeName>
        <fullName evidence="11">Thiamine biosynthesis protein ThiI</fullName>
    </alternativeName>
    <alternativeName>
        <fullName evidence="11">tRNA 4-thiouridine synthase</fullName>
    </alternativeName>
</protein>
<keyword evidence="3 11" id="KW-0820">tRNA-binding</keyword>
<dbReference type="CDD" id="cd00158">
    <property type="entry name" value="RHOD"/>
    <property type="match status" value="1"/>
</dbReference>
<evidence type="ECO:0000256" key="5">
    <source>
        <dbReference type="ARBA" id="ARBA00022741"/>
    </source>
</evidence>
<evidence type="ECO:0000259" key="13">
    <source>
        <dbReference type="PROSITE" id="PS51165"/>
    </source>
</evidence>
<dbReference type="SMART" id="SM00981">
    <property type="entry name" value="THUMP"/>
    <property type="match status" value="1"/>
</dbReference>
<keyword evidence="8 11" id="KW-0784">Thiamine biosynthesis</keyword>
<dbReference type="Gene3D" id="3.30.2130.30">
    <property type="match status" value="1"/>
</dbReference>
<keyword evidence="4 11" id="KW-0808">Transferase</keyword>
<dbReference type="SUPFAM" id="SSF52402">
    <property type="entry name" value="Adenine nucleotide alpha hydrolases-like"/>
    <property type="match status" value="1"/>
</dbReference>
<dbReference type="NCBIfam" id="TIGR04271">
    <property type="entry name" value="ThiI_C_thiazole"/>
    <property type="match status" value="1"/>
</dbReference>
<dbReference type="InterPro" id="IPR001763">
    <property type="entry name" value="Rhodanese-like_dom"/>
</dbReference>
<dbReference type="PANTHER" id="PTHR43209">
    <property type="entry name" value="TRNA SULFURTRANSFERASE"/>
    <property type="match status" value="1"/>
</dbReference>
<dbReference type="SUPFAM" id="SSF143437">
    <property type="entry name" value="THUMP domain-like"/>
    <property type="match status" value="1"/>
</dbReference>
<dbReference type="InterPro" id="IPR036873">
    <property type="entry name" value="Rhodanese-like_dom_sf"/>
</dbReference>
<dbReference type="GO" id="GO:0004810">
    <property type="term" value="F:CCA tRNA nucleotidyltransferase activity"/>
    <property type="evidence" value="ECO:0007669"/>
    <property type="project" value="InterPro"/>
</dbReference>
<dbReference type="InterPro" id="IPR054173">
    <property type="entry name" value="ThiI_fer"/>
</dbReference>
<dbReference type="GO" id="GO:0005829">
    <property type="term" value="C:cytosol"/>
    <property type="evidence" value="ECO:0007669"/>
    <property type="project" value="TreeGrafter"/>
</dbReference>
<evidence type="ECO:0000313" key="14">
    <source>
        <dbReference type="EMBL" id="PWW09513.1"/>
    </source>
</evidence>
<keyword evidence="9 11" id="KW-1015">Disulfide bond</keyword>
<dbReference type="FunFam" id="3.30.2130.30:FF:000002">
    <property type="entry name" value="tRNA sulfurtransferase"/>
    <property type="match status" value="1"/>
</dbReference>
<dbReference type="InterPro" id="IPR014729">
    <property type="entry name" value="Rossmann-like_a/b/a_fold"/>
</dbReference>
<dbReference type="EC" id="2.8.1.4" evidence="11"/>
<dbReference type="GO" id="GO:0140741">
    <property type="term" value="F:tRNA-uracil-4 sulfurtransferase activity"/>
    <property type="evidence" value="ECO:0007669"/>
    <property type="project" value="UniProtKB-EC"/>
</dbReference>